<accession>A0A7E6EIS3</accession>
<reference evidence="5" key="1">
    <citation type="submission" date="2025-08" db="UniProtKB">
        <authorList>
            <consortium name="RefSeq"/>
        </authorList>
    </citation>
    <scope>IDENTIFICATION</scope>
</reference>
<dbReference type="Pfam" id="PF00171">
    <property type="entry name" value="Aldedh"/>
    <property type="match status" value="1"/>
</dbReference>
<dbReference type="PROSITE" id="PS00687">
    <property type="entry name" value="ALDEHYDE_DEHYDR_GLU"/>
    <property type="match status" value="1"/>
</dbReference>
<proteinExistence type="inferred from homology"/>
<gene>
    <name evidence="5" type="primary">LOC115229731</name>
</gene>
<dbReference type="GO" id="GO:0016491">
    <property type="term" value="F:oxidoreductase activity"/>
    <property type="evidence" value="ECO:0007669"/>
    <property type="project" value="UniProtKB-KW"/>
</dbReference>
<sequence length="180" mass="18669">MLMQAWKLGPALSNGCTVVMKLAEQTPLSGLFVADLFRQAGLPPGVLNVLTGYGETAGAAIAAHPDIDKVAFTGSNEVILYSPFQVGQVVVQAAMQSNLKRVTLELGGKSPNIVFADANCNAVSLMSSGPSSGSKSRGTIPKPRTVLLCGVSYFCGGQNLRRVCGKKRGNGQETDSGGPL</sequence>
<dbReference type="RefSeq" id="XP_036355223.1">
    <property type="nucleotide sequence ID" value="XM_036499330.1"/>
</dbReference>
<protein>
    <submittedName>
        <fullName evidence="5">Aldehyde dehydrogenase 9-like</fullName>
    </submittedName>
</protein>
<organism evidence="4 5">
    <name type="scientific">Octopus sinensis</name>
    <name type="common">East Asian common octopus</name>
    <dbReference type="NCBI Taxonomy" id="2607531"/>
    <lineage>
        <taxon>Eukaryota</taxon>
        <taxon>Metazoa</taxon>
        <taxon>Spiralia</taxon>
        <taxon>Lophotrochozoa</taxon>
        <taxon>Mollusca</taxon>
        <taxon>Cephalopoda</taxon>
        <taxon>Coleoidea</taxon>
        <taxon>Octopodiformes</taxon>
        <taxon>Octopoda</taxon>
        <taxon>Incirrata</taxon>
        <taxon>Octopodidae</taxon>
        <taxon>Octopus</taxon>
    </lineage>
</organism>
<keyword evidence="4" id="KW-1185">Reference proteome</keyword>
<dbReference type="InterPro" id="IPR016161">
    <property type="entry name" value="Ald_DH/histidinol_DH"/>
</dbReference>
<comment type="similarity">
    <text evidence="2">Belongs to the aldehyde dehydrogenase family.</text>
</comment>
<dbReference type="KEGG" id="osn:115229731"/>
<feature type="active site" evidence="1">
    <location>
        <position position="105"/>
    </location>
</feature>
<keyword evidence="2" id="KW-0560">Oxidoreductase</keyword>
<dbReference type="Gene3D" id="3.40.605.10">
    <property type="entry name" value="Aldehyde Dehydrogenase, Chain A, domain 1"/>
    <property type="match status" value="1"/>
</dbReference>
<evidence type="ECO:0000256" key="2">
    <source>
        <dbReference type="RuleBase" id="RU003345"/>
    </source>
</evidence>
<dbReference type="InterPro" id="IPR015590">
    <property type="entry name" value="Aldehyde_DH_dom"/>
</dbReference>
<evidence type="ECO:0000259" key="3">
    <source>
        <dbReference type="Pfam" id="PF00171"/>
    </source>
</evidence>
<evidence type="ECO:0000313" key="5">
    <source>
        <dbReference type="RefSeq" id="XP_036355223.1"/>
    </source>
</evidence>
<name>A0A7E6EIS3_9MOLL</name>
<dbReference type="PANTHER" id="PTHR11699">
    <property type="entry name" value="ALDEHYDE DEHYDROGENASE-RELATED"/>
    <property type="match status" value="1"/>
</dbReference>
<dbReference type="InterPro" id="IPR016162">
    <property type="entry name" value="Ald_DH_N"/>
</dbReference>
<evidence type="ECO:0000256" key="1">
    <source>
        <dbReference type="PROSITE-ProRule" id="PRU10007"/>
    </source>
</evidence>
<feature type="domain" description="Aldehyde dehydrogenase" evidence="3">
    <location>
        <begin position="1"/>
        <end position="123"/>
    </location>
</feature>
<dbReference type="AlphaFoldDB" id="A0A7E6EIS3"/>
<dbReference type="InterPro" id="IPR029510">
    <property type="entry name" value="Ald_DH_CS_GLU"/>
</dbReference>
<dbReference type="Proteomes" id="UP000515154">
    <property type="component" value="Unplaced"/>
</dbReference>
<dbReference type="SUPFAM" id="SSF53720">
    <property type="entry name" value="ALDH-like"/>
    <property type="match status" value="1"/>
</dbReference>
<evidence type="ECO:0000313" key="4">
    <source>
        <dbReference type="Proteomes" id="UP000515154"/>
    </source>
</evidence>